<evidence type="ECO:0000256" key="4">
    <source>
        <dbReference type="ARBA" id="ARBA00022475"/>
    </source>
</evidence>
<evidence type="ECO:0000256" key="10">
    <source>
        <dbReference type="ARBA" id="ARBA00023136"/>
    </source>
</evidence>
<keyword evidence="5 13" id="KW-0812">Transmembrane</keyword>
<dbReference type="PANTHER" id="PTHR11506">
    <property type="entry name" value="LYSOSOME-ASSOCIATED MEMBRANE GLYCOPROTEIN"/>
    <property type="match status" value="1"/>
</dbReference>
<sequence>MTGLGGWVSFSARLAASIRSVAAAAGSLRRFGMEPPRLRFRPPFYGCLLLLPLLLDGLVVFQTYAVDLEVKDDSNVSCLFAKWMVKFSITYEGTDESKTATFMLPENLSYIGTSCGNETSGPVLSIEFGDGNSWTIRFTKTKDTYQGVITFVYNTGDSTFFPDAKRKERITIVANFPANPIPLNTAFSCGTEDTVKSGDVTQTFQSVTLQAFLQDGRLSSQKTLCDNDMTATIPGASKSGNTGTAELNATETPSSPTIQPEEKPASGSYTVKTGPVTCILANMGLQLNVTQQIPTIINFNPNSTVASGNCGKTTAVLRLSDGNTKVDFLFAVKNSTSSEKFYLKGVDISMTESLNATFLASNHTLNNWETTMGNSYLCRKEESIFVSPGYKVNIFDLKIQPFEVEEGQFSAAEECKSSDILYVIPIVLGVLTGVLAILGFIFFMISKRKRQGDYNPV</sequence>
<dbReference type="Proteomes" id="UP001652622">
    <property type="component" value="Unplaced"/>
</dbReference>
<dbReference type="Gene3D" id="2.40.160.110">
    <property type="match status" value="2"/>
</dbReference>
<evidence type="ECO:0000256" key="5">
    <source>
        <dbReference type="ARBA" id="ARBA00022692"/>
    </source>
</evidence>
<evidence type="ECO:0000256" key="12">
    <source>
        <dbReference type="ARBA" id="ARBA00074380"/>
    </source>
</evidence>
<feature type="disulfide bond" evidence="13">
    <location>
        <begin position="189"/>
        <end position="225"/>
    </location>
</feature>
<proteinExistence type="inferred from homology"/>
<dbReference type="PROSITE" id="PS00310">
    <property type="entry name" value="LAMP_1"/>
    <property type="match status" value="1"/>
</dbReference>
<dbReference type="RefSeq" id="XP_060537634.1">
    <property type="nucleotide sequence ID" value="XM_060681651.1"/>
</dbReference>
<name>A0ABM3YND2_PANGU</name>
<feature type="transmembrane region" description="Helical" evidence="15">
    <location>
        <begin position="420"/>
        <end position="445"/>
    </location>
</feature>
<protein>
    <recommendedName>
        <fullName evidence="12">Lysosome-associated membrane glycoprotein 2</fullName>
    </recommendedName>
</protein>
<dbReference type="InterPro" id="IPR018134">
    <property type="entry name" value="LAMP_CS"/>
</dbReference>
<dbReference type="InterPro" id="IPR048528">
    <property type="entry name" value="Lamp2-like_luminal"/>
</dbReference>
<comment type="similarity">
    <text evidence="13">Belongs to the LAMP family.</text>
</comment>
<evidence type="ECO:0000256" key="14">
    <source>
        <dbReference type="SAM" id="MobiDB-lite"/>
    </source>
</evidence>
<evidence type="ECO:0000256" key="11">
    <source>
        <dbReference type="ARBA" id="ARBA00023180"/>
    </source>
</evidence>
<feature type="region of interest" description="Disordered" evidence="14">
    <location>
        <begin position="232"/>
        <end position="267"/>
    </location>
</feature>
<evidence type="ECO:0000313" key="17">
    <source>
        <dbReference type="Proteomes" id="UP001652622"/>
    </source>
</evidence>
<evidence type="ECO:0000256" key="2">
    <source>
        <dbReference type="ARBA" id="ARBA00004530"/>
    </source>
</evidence>
<keyword evidence="13" id="KW-0458">Lysosome</keyword>
<keyword evidence="9" id="KW-0072">Autophagy</keyword>
<evidence type="ECO:0000256" key="1">
    <source>
        <dbReference type="ARBA" id="ARBA00004251"/>
    </source>
</evidence>
<keyword evidence="13" id="KW-1015">Disulfide bond</keyword>
<dbReference type="PANTHER" id="PTHR11506:SF6">
    <property type="entry name" value="LYSOSOME-ASSOCIATED MEMBRANE GLYCOPROTEIN 2"/>
    <property type="match status" value="1"/>
</dbReference>
<keyword evidence="4" id="KW-1003">Cell membrane</keyword>
<dbReference type="PRINTS" id="PR00336">
    <property type="entry name" value="LYSASSOCTDMP"/>
</dbReference>
<keyword evidence="10 13" id="KW-0472">Membrane</keyword>
<evidence type="ECO:0000256" key="8">
    <source>
        <dbReference type="ARBA" id="ARBA00022989"/>
    </source>
</evidence>
<evidence type="ECO:0000256" key="15">
    <source>
        <dbReference type="SAM" id="Phobius"/>
    </source>
</evidence>
<evidence type="ECO:0000256" key="3">
    <source>
        <dbReference type="ARBA" id="ARBA00004652"/>
    </source>
</evidence>
<keyword evidence="17" id="KW-1185">Reference proteome</keyword>
<evidence type="ECO:0000256" key="9">
    <source>
        <dbReference type="ARBA" id="ARBA00023006"/>
    </source>
</evidence>
<evidence type="ECO:0000259" key="16">
    <source>
        <dbReference type="Pfam" id="PF01299"/>
    </source>
</evidence>
<keyword evidence="11" id="KW-0325">Glycoprotein</keyword>
<evidence type="ECO:0000256" key="6">
    <source>
        <dbReference type="ARBA" id="ARBA00022729"/>
    </source>
</evidence>
<feature type="compositionally biased region" description="Polar residues" evidence="14">
    <location>
        <begin position="238"/>
        <end position="258"/>
    </location>
</feature>
<accession>A0ABM3YND2</accession>
<feature type="domain" description="Lysosome-associated membrane glycoprotein 2-like luminal" evidence="16">
    <location>
        <begin position="264"/>
        <end position="405"/>
    </location>
</feature>
<keyword evidence="7" id="KW-0967">Endosome</keyword>
<dbReference type="PROSITE" id="PS51407">
    <property type="entry name" value="LAMP_3"/>
    <property type="match status" value="1"/>
</dbReference>
<feature type="disulfide bond" evidence="13">
    <location>
        <begin position="378"/>
        <end position="415"/>
    </location>
</feature>
<comment type="subcellular location">
    <subcellularLocation>
        <location evidence="1">Cell membrane</location>
        <topology evidence="1">Single-pass type I membrane protein</topology>
    </subcellularLocation>
    <subcellularLocation>
        <location evidence="3">Cytoplasmic vesicle</location>
        <location evidence="3">Autophagosome membrane</location>
    </subcellularLocation>
    <subcellularLocation>
        <location evidence="2">Endosome membrane</location>
        <topology evidence="2">Single-pass type I membrane protein</topology>
    </subcellularLocation>
    <subcellularLocation>
        <location evidence="13">Lysosome membrane</location>
        <topology evidence="13">Single-pass type I membrane protein</topology>
    </subcellularLocation>
</comment>
<organism evidence="17 18">
    <name type="scientific">Pantherophis guttatus</name>
    <name type="common">Corn snake</name>
    <name type="synonym">Elaphe guttata</name>
    <dbReference type="NCBI Taxonomy" id="94885"/>
    <lineage>
        <taxon>Eukaryota</taxon>
        <taxon>Metazoa</taxon>
        <taxon>Chordata</taxon>
        <taxon>Craniata</taxon>
        <taxon>Vertebrata</taxon>
        <taxon>Euteleostomi</taxon>
        <taxon>Lepidosauria</taxon>
        <taxon>Squamata</taxon>
        <taxon>Bifurcata</taxon>
        <taxon>Unidentata</taxon>
        <taxon>Episquamata</taxon>
        <taxon>Toxicofera</taxon>
        <taxon>Serpentes</taxon>
        <taxon>Colubroidea</taxon>
        <taxon>Colubridae</taxon>
        <taxon>Colubrinae</taxon>
        <taxon>Pantherophis</taxon>
    </lineage>
</organism>
<evidence type="ECO:0000256" key="13">
    <source>
        <dbReference type="PROSITE-ProRule" id="PRU00740"/>
    </source>
</evidence>
<dbReference type="InterPro" id="IPR002000">
    <property type="entry name" value="Lysosome-assoc_membr_glycop"/>
</dbReference>
<keyword evidence="6" id="KW-0732">Signal</keyword>
<dbReference type="Pfam" id="PF01299">
    <property type="entry name" value="Lamp2-like_luminal"/>
    <property type="match status" value="1"/>
</dbReference>
<comment type="caution">
    <text evidence="13">Lacks conserved residue(s) required for the propagation of feature annotation.</text>
</comment>
<evidence type="ECO:0000313" key="18">
    <source>
        <dbReference type="RefSeq" id="XP_060537634.1"/>
    </source>
</evidence>
<dbReference type="GeneID" id="117670611"/>
<keyword evidence="8 15" id="KW-1133">Transmembrane helix</keyword>
<evidence type="ECO:0000256" key="7">
    <source>
        <dbReference type="ARBA" id="ARBA00022753"/>
    </source>
</evidence>
<gene>
    <name evidence="18" type="primary">LAMP2</name>
</gene>
<reference evidence="18" key="1">
    <citation type="submission" date="2025-08" db="UniProtKB">
        <authorList>
            <consortium name="RefSeq"/>
        </authorList>
    </citation>
    <scope>IDENTIFICATION</scope>
    <source>
        <tissue evidence="18">Blood</tissue>
    </source>
</reference>